<dbReference type="CDD" id="cd17353">
    <property type="entry name" value="MFS_OFA_like"/>
    <property type="match status" value="1"/>
</dbReference>
<dbReference type="GO" id="GO:0016020">
    <property type="term" value="C:membrane"/>
    <property type="evidence" value="ECO:0007669"/>
    <property type="project" value="UniProtKB-SubCell"/>
</dbReference>
<dbReference type="InterPro" id="IPR011701">
    <property type="entry name" value="MFS"/>
</dbReference>
<feature type="transmembrane region" description="Helical" evidence="6">
    <location>
        <begin position="77"/>
        <end position="94"/>
    </location>
</feature>
<feature type="transmembrane region" description="Helical" evidence="6">
    <location>
        <begin position="173"/>
        <end position="191"/>
    </location>
</feature>
<feature type="transmembrane region" description="Helical" evidence="6">
    <location>
        <begin position="260"/>
        <end position="281"/>
    </location>
</feature>
<evidence type="ECO:0000256" key="3">
    <source>
        <dbReference type="ARBA" id="ARBA00022692"/>
    </source>
</evidence>
<evidence type="ECO:0000259" key="7">
    <source>
        <dbReference type="PROSITE" id="PS50850"/>
    </source>
</evidence>
<dbReference type="AlphaFoldDB" id="A0A1G9L4D9"/>
<evidence type="ECO:0000256" key="2">
    <source>
        <dbReference type="ARBA" id="ARBA00022448"/>
    </source>
</evidence>
<organism evidence="8 9">
    <name type="scientific">Maridesulfovibrio ferrireducens</name>
    <dbReference type="NCBI Taxonomy" id="246191"/>
    <lineage>
        <taxon>Bacteria</taxon>
        <taxon>Pseudomonadati</taxon>
        <taxon>Thermodesulfobacteriota</taxon>
        <taxon>Desulfovibrionia</taxon>
        <taxon>Desulfovibrionales</taxon>
        <taxon>Desulfovibrionaceae</taxon>
        <taxon>Maridesulfovibrio</taxon>
    </lineage>
</organism>
<protein>
    <submittedName>
        <fullName evidence="8">Nitrate/nitrite transporter NarK</fullName>
    </submittedName>
</protein>
<feature type="transmembrane region" description="Helical" evidence="6">
    <location>
        <begin position="380"/>
        <end position="401"/>
    </location>
</feature>
<evidence type="ECO:0000256" key="6">
    <source>
        <dbReference type="SAM" id="Phobius"/>
    </source>
</evidence>
<dbReference type="PROSITE" id="PS50850">
    <property type="entry name" value="MFS"/>
    <property type="match status" value="1"/>
</dbReference>
<dbReference type="GO" id="GO:0022857">
    <property type="term" value="F:transmembrane transporter activity"/>
    <property type="evidence" value="ECO:0007669"/>
    <property type="project" value="InterPro"/>
</dbReference>
<keyword evidence="4 6" id="KW-1133">Transmembrane helix</keyword>
<feature type="transmembrane region" description="Helical" evidence="6">
    <location>
        <begin position="136"/>
        <end position="153"/>
    </location>
</feature>
<dbReference type="Pfam" id="PF07690">
    <property type="entry name" value="MFS_1"/>
    <property type="match status" value="2"/>
</dbReference>
<keyword evidence="2" id="KW-0813">Transport</keyword>
<feature type="transmembrane region" description="Helical" evidence="6">
    <location>
        <begin position="100"/>
        <end position="124"/>
    </location>
</feature>
<dbReference type="STRING" id="246191.SAMN05660337_3266"/>
<feature type="transmembrane region" description="Helical" evidence="6">
    <location>
        <begin position="353"/>
        <end position="374"/>
    </location>
</feature>
<feature type="transmembrane region" description="Helical" evidence="6">
    <location>
        <begin position="219"/>
        <end position="240"/>
    </location>
</feature>
<dbReference type="InterPro" id="IPR036259">
    <property type="entry name" value="MFS_trans_sf"/>
</dbReference>
<dbReference type="PANTHER" id="PTHR43385">
    <property type="entry name" value="RIBOFLAVIN TRANSPORTER RIBJ"/>
    <property type="match status" value="1"/>
</dbReference>
<dbReference type="InterPro" id="IPR052983">
    <property type="entry name" value="MFS_Riboflavin_Transporter"/>
</dbReference>
<evidence type="ECO:0000313" key="9">
    <source>
        <dbReference type="Proteomes" id="UP000199053"/>
    </source>
</evidence>
<evidence type="ECO:0000256" key="4">
    <source>
        <dbReference type="ARBA" id="ARBA00022989"/>
    </source>
</evidence>
<keyword evidence="3 6" id="KW-0812">Transmembrane</keyword>
<keyword evidence="5 6" id="KW-0472">Membrane</keyword>
<dbReference type="Gene3D" id="1.20.1250.20">
    <property type="entry name" value="MFS general substrate transporter like domains"/>
    <property type="match status" value="2"/>
</dbReference>
<sequence length="425" mass="45247">MSASITRESRWKIVVGAVLVQLALGGVYAWSVFTPVLHMGGWSKTHTQLVFTAAIVSIAVAMLFSGTLIRRWGPRPLILFGGSTLSAGYLIAGLSGTTSFLPVFLLIGILAGFGIGLGYMVPLVVAMRWFPDRKGLITGVVVAGFGFGVMGWVKLADSWGHLLENIGLSNTFVVYGIIILLLVMIGGRYMVFPEVEAGIKSLNATNCLTRREMLRTPEFYIIFAAYASLAASGLMAVGLMKLYPMELLMNSGVERASASVITGTAMGVFFSLANGLGRISWGAASDKLGRKRSVMLMAATQGCWFLLFPSLAGSEFTLYLGATLIGFNFGGNFALFPTLTADLFGADSVGDNYPVVNLAFGLGGIIGPTLGGVMGDLGDFTMAFTICGFMCFAGSFITLFLKSSVHRFAAEQDYQIEPVSNSSRS</sequence>
<dbReference type="RefSeq" id="WP_092163030.1">
    <property type="nucleotide sequence ID" value="NZ_FNGA01000006.1"/>
</dbReference>
<evidence type="ECO:0000256" key="1">
    <source>
        <dbReference type="ARBA" id="ARBA00004141"/>
    </source>
</evidence>
<evidence type="ECO:0000313" key="8">
    <source>
        <dbReference type="EMBL" id="SDL56822.1"/>
    </source>
</evidence>
<dbReference type="PANTHER" id="PTHR43385:SF1">
    <property type="entry name" value="RIBOFLAVIN TRANSPORTER RIBJ"/>
    <property type="match status" value="1"/>
</dbReference>
<reference evidence="9" key="1">
    <citation type="submission" date="2016-10" db="EMBL/GenBank/DDBJ databases">
        <authorList>
            <person name="Varghese N."/>
            <person name="Submissions S."/>
        </authorList>
    </citation>
    <scope>NUCLEOTIDE SEQUENCE [LARGE SCALE GENOMIC DNA]</scope>
    <source>
        <strain evidence="9">DSM 16995</strain>
    </source>
</reference>
<feature type="domain" description="Major facilitator superfamily (MFS) profile" evidence="7">
    <location>
        <begin position="1"/>
        <end position="406"/>
    </location>
</feature>
<accession>A0A1G9L4D9</accession>
<evidence type="ECO:0000256" key="5">
    <source>
        <dbReference type="ARBA" id="ARBA00023136"/>
    </source>
</evidence>
<dbReference type="SUPFAM" id="SSF103473">
    <property type="entry name" value="MFS general substrate transporter"/>
    <property type="match status" value="1"/>
</dbReference>
<dbReference type="InterPro" id="IPR020846">
    <property type="entry name" value="MFS_dom"/>
</dbReference>
<gene>
    <name evidence="8" type="ORF">SAMN05660337_3266</name>
</gene>
<keyword evidence="9" id="KW-1185">Reference proteome</keyword>
<dbReference type="EMBL" id="FNGA01000006">
    <property type="protein sequence ID" value="SDL56822.1"/>
    <property type="molecule type" value="Genomic_DNA"/>
</dbReference>
<comment type="subcellular location">
    <subcellularLocation>
        <location evidence="1">Membrane</location>
        <topology evidence="1">Multi-pass membrane protein</topology>
    </subcellularLocation>
</comment>
<dbReference type="OrthoDB" id="9793415at2"/>
<feature type="transmembrane region" description="Helical" evidence="6">
    <location>
        <begin position="45"/>
        <end position="65"/>
    </location>
</feature>
<feature type="transmembrane region" description="Helical" evidence="6">
    <location>
        <begin position="293"/>
        <end position="312"/>
    </location>
</feature>
<name>A0A1G9L4D9_9BACT</name>
<dbReference type="Proteomes" id="UP000199053">
    <property type="component" value="Unassembled WGS sequence"/>
</dbReference>
<feature type="transmembrane region" description="Helical" evidence="6">
    <location>
        <begin position="318"/>
        <end position="341"/>
    </location>
</feature>
<proteinExistence type="predicted"/>